<sequence length="85" mass="9842">MKLAVRPTKKTQNVQEGQQEKICQRQKQRTGCREEKTRLAVSKEKIQEFINAKGKKDEKEEKILGERTKANWTKQAQALKAAVVF</sequence>
<dbReference type="EMBL" id="JAWJWE010000006">
    <property type="protein sequence ID" value="KAK6633012.1"/>
    <property type="molecule type" value="Genomic_DNA"/>
</dbReference>
<comment type="caution">
    <text evidence="2">The sequence shown here is derived from an EMBL/GenBank/DDBJ whole genome shotgun (WGS) entry which is preliminary data.</text>
</comment>
<evidence type="ECO:0000313" key="3">
    <source>
        <dbReference type="Proteomes" id="UP001372834"/>
    </source>
</evidence>
<gene>
    <name evidence="2" type="ORF">RUM43_012755</name>
</gene>
<evidence type="ECO:0000313" key="2">
    <source>
        <dbReference type="EMBL" id="KAK6633012.1"/>
    </source>
</evidence>
<dbReference type="Proteomes" id="UP001372834">
    <property type="component" value="Unassembled WGS sequence"/>
</dbReference>
<dbReference type="AlphaFoldDB" id="A0AAN8S425"/>
<feature type="region of interest" description="Disordered" evidence="1">
    <location>
        <begin position="1"/>
        <end position="26"/>
    </location>
</feature>
<name>A0AAN8S425_POLSC</name>
<accession>A0AAN8S425</accession>
<reference evidence="2 3" key="1">
    <citation type="submission" date="2023-10" db="EMBL/GenBank/DDBJ databases">
        <title>Genomes of two closely related lineages of the louse Polyplax serrata with different host specificities.</title>
        <authorList>
            <person name="Martinu J."/>
            <person name="Tarabai H."/>
            <person name="Stefka J."/>
            <person name="Hypsa V."/>
        </authorList>
    </citation>
    <scope>NUCLEOTIDE SEQUENCE [LARGE SCALE GENOMIC DNA]</scope>
    <source>
        <strain evidence="2">HR10_N</strain>
    </source>
</reference>
<proteinExistence type="predicted"/>
<organism evidence="2 3">
    <name type="scientific">Polyplax serrata</name>
    <name type="common">Common mouse louse</name>
    <dbReference type="NCBI Taxonomy" id="468196"/>
    <lineage>
        <taxon>Eukaryota</taxon>
        <taxon>Metazoa</taxon>
        <taxon>Ecdysozoa</taxon>
        <taxon>Arthropoda</taxon>
        <taxon>Hexapoda</taxon>
        <taxon>Insecta</taxon>
        <taxon>Pterygota</taxon>
        <taxon>Neoptera</taxon>
        <taxon>Paraneoptera</taxon>
        <taxon>Psocodea</taxon>
        <taxon>Troctomorpha</taxon>
        <taxon>Phthiraptera</taxon>
        <taxon>Anoplura</taxon>
        <taxon>Polyplacidae</taxon>
        <taxon>Polyplax</taxon>
    </lineage>
</organism>
<protein>
    <submittedName>
        <fullName evidence="2">Uncharacterized protein</fullName>
    </submittedName>
</protein>
<evidence type="ECO:0000256" key="1">
    <source>
        <dbReference type="SAM" id="MobiDB-lite"/>
    </source>
</evidence>